<dbReference type="Gene3D" id="3.30.530.20">
    <property type="match status" value="1"/>
</dbReference>
<accession>A0ABY4VNK7</accession>
<organism evidence="2 3">
    <name type="scientific">Cupriavidus gilardii</name>
    <dbReference type="NCBI Taxonomy" id="82541"/>
    <lineage>
        <taxon>Bacteria</taxon>
        <taxon>Pseudomonadati</taxon>
        <taxon>Pseudomonadota</taxon>
        <taxon>Betaproteobacteria</taxon>
        <taxon>Burkholderiales</taxon>
        <taxon>Burkholderiaceae</taxon>
        <taxon>Cupriavidus</taxon>
    </lineage>
</organism>
<dbReference type="Proteomes" id="UP001056648">
    <property type="component" value="Chromosome 1"/>
</dbReference>
<dbReference type="CDD" id="cd07821">
    <property type="entry name" value="PYR_PYL_RCAR_like"/>
    <property type="match status" value="1"/>
</dbReference>
<dbReference type="RefSeq" id="WP_252251930.1">
    <property type="nucleotide sequence ID" value="NZ_CP098735.1"/>
</dbReference>
<proteinExistence type="predicted"/>
<dbReference type="InterPro" id="IPR023393">
    <property type="entry name" value="START-like_dom_sf"/>
</dbReference>
<dbReference type="SUPFAM" id="SSF55961">
    <property type="entry name" value="Bet v1-like"/>
    <property type="match status" value="1"/>
</dbReference>
<gene>
    <name evidence="2" type="ORF">NDR89_00595</name>
</gene>
<evidence type="ECO:0000313" key="3">
    <source>
        <dbReference type="Proteomes" id="UP001056648"/>
    </source>
</evidence>
<reference evidence="2" key="1">
    <citation type="submission" date="2022-06" db="EMBL/GenBank/DDBJ databases">
        <title>Complete genome sequence and characterization of Cupriavidus gilardii QJ1 isolated from contaminating cells.</title>
        <authorList>
            <person name="Qi J."/>
        </authorList>
    </citation>
    <scope>NUCLEOTIDE SEQUENCE</scope>
    <source>
        <strain evidence="2">QJ1</strain>
    </source>
</reference>
<sequence>MAYLAPTTIIPPTTDPSAGMPDHHPSFVLPRRRLRGARLAALAALAMAPAAHAQLVPVERSILIHRTPQQVWAQAGDYCAIAKWDSALRSCSVVLGDGSPGTVRRAERKNGGPPVVDVLVDRGPYSYVYRKLSNHTRGRLQVSPGPDAGTAVVTWQMWLDPLSVPAGPRAEYPQALGNEMQAALGRIKVLAEQPVDKAPIHPVRESADAARPSTQGS</sequence>
<protein>
    <submittedName>
        <fullName evidence="2">SRPBCC family protein</fullName>
    </submittedName>
</protein>
<feature type="region of interest" description="Disordered" evidence="1">
    <location>
        <begin position="196"/>
        <end position="217"/>
    </location>
</feature>
<dbReference type="Pfam" id="PF10604">
    <property type="entry name" value="Polyketide_cyc2"/>
    <property type="match status" value="1"/>
</dbReference>
<evidence type="ECO:0000256" key="1">
    <source>
        <dbReference type="SAM" id="MobiDB-lite"/>
    </source>
</evidence>
<keyword evidence="3" id="KW-1185">Reference proteome</keyword>
<evidence type="ECO:0000313" key="2">
    <source>
        <dbReference type="EMBL" id="USE77594.1"/>
    </source>
</evidence>
<name>A0ABY4VNK7_9BURK</name>
<dbReference type="InterPro" id="IPR019587">
    <property type="entry name" value="Polyketide_cyclase/dehydratase"/>
</dbReference>
<dbReference type="EMBL" id="CP098735">
    <property type="protein sequence ID" value="USE77594.1"/>
    <property type="molecule type" value="Genomic_DNA"/>
</dbReference>
<feature type="compositionally biased region" description="Basic and acidic residues" evidence="1">
    <location>
        <begin position="196"/>
        <end position="208"/>
    </location>
</feature>